<evidence type="ECO:0000313" key="2">
    <source>
        <dbReference type="EMBL" id="PGG95299.1"/>
    </source>
</evidence>
<comment type="caution">
    <text evidence="2">The sequence shown here is derived from an EMBL/GenBank/DDBJ whole genome shotgun (WGS) entry which is preliminary data.</text>
</comment>
<feature type="compositionally biased region" description="Pro residues" evidence="1">
    <location>
        <begin position="380"/>
        <end position="390"/>
    </location>
</feature>
<sequence>MATRQFATAPKEGSAWTWIAEHYSQPESFEIPLRTMYALNSTAGAHPPFSPLPQTPAAGSSFSRAYEGNAFPPSRYPANKEDKNSAFNNVNNTAALFKMHLMSQISQLPTQPCSLPPNFITSFVRRCFPENLAFVDFPQALTALDYLRDLEQRRVKDIKAALEKLGVVDDSFDKEDLVKRYPGVAAWIDSIREKDTYAAALYSRVYLLSRYWTLINEMLLPPFNKAQCVAMLNTLFPAVISVRPAVHVCQRVLLEERHRFFKYICQVEEKGPSALDTLIAKDKRPGESTGWPVVHEYINKYLCAATDIINECFEVNGRESLEEQSGSRRHNKGRKVDSGISFGSNASTDHQRPSTSGSAGTHKNHSNNSSISGPNILNKPLPPSPAPKTPKPSSTLERIGRELRKMRSRGDFSEEKNKSTKSSSSRSGALRKMRSTSILGERDRNLSSSSGEAEFDAVEFRRKKMLWEAKHHANANADENAKRSSA</sequence>
<accession>A0A2B7WFD5</accession>
<proteinExistence type="predicted"/>
<reference evidence="2 3" key="1">
    <citation type="submission" date="2017-10" db="EMBL/GenBank/DDBJ databases">
        <title>Comparative genomics in systemic dimorphic fungi from Ajellomycetaceae.</title>
        <authorList>
            <person name="Munoz J.F."/>
            <person name="Mcewen J.G."/>
            <person name="Clay O.K."/>
            <person name="Cuomo C.A."/>
        </authorList>
    </citation>
    <scope>NUCLEOTIDE SEQUENCE [LARGE SCALE GENOMIC DNA]</scope>
    <source>
        <strain evidence="2 3">UAMH5409</strain>
    </source>
</reference>
<dbReference type="OrthoDB" id="3533623at2759"/>
<dbReference type="AlphaFoldDB" id="A0A2B7WFD5"/>
<dbReference type="STRING" id="1447875.A0A2B7WFD5"/>
<dbReference type="Proteomes" id="UP000223968">
    <property type="component" value="Unassembled WGS sequence"/>
</dbReference>
<gene>
    <name evidence="2" type="ORF">AJ79_10136</name>
</gene>
<feature type="compositionally biased region" description="Basic and acidic residues" evidence="1">
    <location>
        <begin position="398"/>
        <end position="418"/>
    </location>
</feature>
<keyword evidence="3" id="KW-1185">Reference proteome</keyword>
<evidence type="ECO:0000256" key="1">
    <source>
        <dbReference type="SAM" id="MobiDB-lite"/>
    </source>
</evidence>
<feature type="compositionally biased region" description="Polar residues" evidence="1">
    <location>
        <begin position="341"/>
        <end position="375"/>
    </location>
</feature>
<feature type="region of interest" description="Disordered" evidence="1">
    <location>
        <begin position="321"/>
        <end position="455"/>
    </location>
</feature>
<dbReference type="EMBL" id="PDNB01000364">
    <property type="protein sequence ID" value="PGG95299.1"/>
    <property type="molecule type" value="Genomic_DNA"/>
</dbReference>
<name>A0A2B7WFD5_9EURO</name>
<protein>
    <submittedName>
        <fullName evidence="2">Uncharacterized protein</fullName>
    </submittedName>
</protein>
<organism evidence="2 3">
    <name type="scientific">Helicocarpus griseus UAMH5409</name>
    <dbReference type="NCBI Taxonomy" id="1447875"/>
    <lineage>
        <taxon>Eukaryota</taxon>
        <taxon>Fungi</taxon>
        <taxon>Dikarya</taxon>
        <taxon>Ascomycota</taxon>
        <taxon>Pezizomycotina</taxon>
        <taxon>Eurotiomycetes</taxon>
        <taxon>Eurotiomycetidae</taxon>
        <taxon>Onygenales</taxon>
        <taxon>Ajellomycetaceae</taxon>
        <taxon>Helicocarpus</taxon>
    </lineage>
</organism>
<evidence type="ECO:0000313" key="3">
    <source>
        <dbReference type="Proteomes" id="UP000223968"/>
    </source>
</evidence>